<feature type="transmembrane region" description="Helical" evidence="1">
    <location>
        <begin position="106"/>
        <end position="123"/>
    </location>
</feature>
<dbReference type="PROSITE" id="PS51257">
    <property type="entry name" value="PROKAR_LIPOPROTEIN"/>
    <property type="match status" value="1"/>
</dbReference>
<keyword evidence="1" id="KW-0812">Transmembrane</keyword>
<feature type="transmembrane region" description="Helical" evidence="1">
    <location>
        <begin position="42"/>
        <end position="68"/>
    </location>
</feature>
<dbReference type="AlphaFoldDB" id="A0A5K3EJK1"/>
<dbReference type="WBParaSite" id="MCU_000748-RA">
    <property type="protein sequence ID" value="MCU_000748-RA"/>
    <property type="gene ID" value="MCU_000748"/>
</dbReference>
<reference evidence="2" key="1">
    <citation type="submission" date="2019-11" db="UniProtKB">
        <authorList>
            <consortium name="WormBaseParasite"/>
        </authorList>
    </citation>
    <scope>IDENTIFICATION</scope>
</reference>
<keyword evidence="1" id="KW-0472">Membrane</keyword>
<protein>
    <submittedName>
        <fullName evidence="2">MARVEL domain-containing protein</fullName>
    </submittedName>
</protein>
<accession>A0A5K3EJK1</accession>
<feature type="transmembrane region" description="Helical" evidence="1">
    <location>
        <begin position="7"/>
        <end position="30"/>
    </location>
</feature>
<keyword evidence="1" id="KW-1133">Transmembrane helix</keyword>
<feature type="transmembrane region" description="Helical" evidence="1">
    <location>
        <begin position="80"/>
        <end position="100"/>
    </location>
</feature>
<sequence length="124" mass="13552">MDKDKIGIILLGVAIVLILVACLITDWGLLRFNRLDDDIVKFAFHILYIVSLVCLVVAFVLAILPILTCRSGHNSTIQKVFLVFGAGFMASAVILEAAYAQCNMHFWLYTGTVLAAAVALMSSF</sequence>
<name>A0A5K3EJK1_MESCO</name>
<evidence type="ECO:0000256" key="1">
    <source>
        <dbReference type="SAM" id="Phobius"/>
    </source>
</evidence>
<organism evidence="2">
    <name type="scientific">Mesocestoides corti</name>
    <name type="common">Flatworm</name>
    <dbReference type="NCBI Taxonomy" id="53468"/>
    <lineage>
        <taxon>Eukaryota</taxon>
        <taxon>Metazoa</taxon>
        <taxon>Spiralia</taxon>
        <taxon>Lophotrochozoa</taxon>
        <taxon>Platyhelminthes</taxon>
        <taxon>Cestoda</taxon>
        <taxon>Eucestoda</taxon>
        <taxon>Cyclophyllidea</taxon>
        <taxon>Mesocestoididae</taxon>
        <taxon>Mesocestoides</taxon>
    </lineage>
</organism>
<proteinExistence type="predicted"/>
<evidence type="ECO:0000313" key="2">
    <source>
        <dbReference type="WBParaSite" id="MCU_000748-RA"/>
    </source>
</evidence>